<keyword evidence="6" id="KW-1185">Reference proteome</keyword>
<dbReference type="Gene3D" id="1.10.10.10">
    <property type="entry name" value="Winged helix-like DNA-binding domain superfamily/Winged helix DNA-binding domain"/>
    <property type="match status" value="1"/>
</dbReference>
<keyword evidence="3" id="KW-0804">Transcription</keyword>
<dbReference type="PANTHER" id="PTHR44688">
    <property type="entry name" value="DNA-BINDING TRANSCRIPTIONAL ACTIVATOR DEVR_DOSR"/>
    <property type="match status" value="1"/>
</dbReference>
<evidence type="ECO:0000256" key="2">
    <source>
        <dbReference type="ARBA" id="ARBA00023125"/>
    </source>
</evidence>
<dbReference type="InterPro" id="IPR000792">
    <property type="entry name" value="Tscrpt_reg_LuxR_C"/>
</dbReference>
<dbReference type="CDD" id="cd00130">
    <property type="entry name" value="PAS"/>
    <property type="match status" value="1"/>
</dbReference>
<dbReference type="InterPro" id="IPR000014">
    <property type="entry name" value="PAS"/>
</dbReference>
<gene>
    <name evidence="5" type="ORF">G3O08_08730</name>
</gene>
<dbReference type="InterPro" id="IPR013655">
    <property type="entry name" value="PAS_fold_3"/>
</dbReference>
<dbReference type="Proteomes" id="UP000486602">
    <property type="component" value="Unassembled WGS sequence"/>
</dbReference>
<dbReference type="SMART" id="SM00421">
    <property type="entry name" value="HTH_LUXR"/>
    <property type="match status" value="1"/>
</dbReference>
<proteinExistence type="predicted"/>
<evidence type="ECO:0000256" key="3">
    <source>
        <dbReference type="ARBA" id="ARBA00023163"/>
    </source>
</evidence>
<reference evidence="5 6" key="1">
    <citation type="submission" date="2020-02" db="EMBL/GenBank/DDBJ databases">
        <title>Out from the shadows clarifying the taxonomy of the family Cryomorphaceae and related taxa by utilizing the GTDB taxonomic framework.</title>
        <authorList>
            <person name="Bowman J.P."/>
        </authorList>
    </citation>
    <scope>NUCLEOTIDE SEQUENCE [LARGE SCALE GENOMIC DNA]</scope>
    <source>
        <strain evidence="5 6">QSSC 1-22</strain>
    </source>
</reference>
<dbReference type="SUPFAM" id="SSF55785">
    <property type="entry name" value="PYP-like sensor domain (PAS domain)"/>
    <property type="match status" value="1"/>
</dbReference>
<evidence type="ECO:0000259" key="4">
    <source>
        <dbReference type="PROSITE" id="PS50043"/>
    </source>
</evidence>
<dbReference type="AlphaFoldDB" id="A0A7K3WQ17"/>
<dbReference type="SUPFAM" id="SSF46894">
    <property type="entry name" value="C-terminal effector domain of the bipartite response regulators"/>
    <property type="match status" value="1"/>
</dbReference>
<keyword evidence="1" id="KW-0805">Transcription regulation</keyword>
<comment type="caution">
    <text evidence="5">The sequence shown here is derived from an EMBL/GenBank/DDBJ whole genome shotgun (WGS) entry which is preliminary data.</text>
</comment>
<dbReference type="GO" id="GO:0003677">
    <property type="term" value="F:DNA binding"/>
    <property type="evidence" value="ECO:0007669"/>
    <property type="project" value="UniProtKB-KW"/>
</dbReference>
<dbReference type="Gene3D" id="3.30.450.20">
    <property type="entry name" value="PAS domain"/>
    <property type="match status" value="1"/>
</dbReference>
<dbReference type="Pfam" id="PF00196">
    <property type="entry name" value="GerE"/>
    <property type="match status" value="1"/>
</dbReference>
<organism evidence="5 6">
    <name type="scientific">Cryomorpha ignava</name>
    <dbReference type="NCBI Taxonomy" id="101383"/>
    <lineage>
        <taxon>Bacteria</taxon>
        <taxon>Pseudomonadati</taxon>
        <taxon>Bacteroidota</taxon>
        <taxon>Flavobacteriia</taxon>
        <taxon>Flavobacteriales</taxon>
        <taxon>Cryomorphaceae</taxon>
        <taxon>Cryomorpha</taxon>
    </lineage>
</organism>
<dbReference type="GO" id="GO:0006355">
    <property type="term" value="P:regulation of DNA-templated transcription"/>
    <property type="evidence" value="ECO:0007669"/>
    <property type="project" value="InterPro"/>
</dbReference>
<feature type="domain" description="HTH luxR-type" evidence="4">
    <location>
        <begin position="187"/>
        <end position="252"/>
    </location>
</feature>
<dbReference type="PROSITE" id="PS50043">
    <property type="entry name" value="HTH_LUXR_2"/>
    <property type="match status" value="1"/>
</dbReference>
<sequence>MKSETFYLIEQSWKEAAQNKSPKNVFTESQLMHQVMGLFSAGSFFYTVFSPNELDVEFCSPSVKSCLGYTVEEIQTAFFWSCIHPNDLMGILAFEKEKSLFYKTLPTNKIAKYKIRYSFRMKNSAGKFIRILYQSLPIEVDSQGAVLRVLAAFTDINHLKKDEIMNLSYIGLMGESDFINVKEYSPNPIEKNPFSKREIEVLNLISRSFSNGEIADQLNISSVTVSNHRKKMLRKTKAGSTLNLVLRARDNGWI</sequence>
<dbReference type="PRINTS" id="PR00038">
    <property type="entry name" value="HTHLUXR"/>
</dbReference>
<protein>
    <submittedName>
        <fullName evidence="5">PAS domain-containing protein</fullName>
    </submittedName>
</protein>
<accession>A0A7K3WQ17</accession>
<dbReference type="InterPro" id="IPR036388">
    <property type="entry name" value="WH-like_DNA-bd_sf"/>
</dbReference>
<dbReference type="EMBL" id="JAAGVY010000012">
    <property type="protein sequence ID" value="NEN23584.1"/>
    <property type="molecule type" value="Genomic_DNA"/>
</dbReference>
<dbReference type="InterPro" id="IPR035965">
    <property type="entry name" value="PAS-like_dom_sf"/>
</dbReference>
<dbReference type="RefSeq" id="WP_163284958.1">
    <property type="nucleotide sequence ID" value="NZ_JAAGVY010000012.1"/>
</dbReference>
<evidence type="ECO:0000313" key="5">
    <source>
        <dbReference type="EMBL" id="NEN23584.1"/>
    </source>
</evidence>
<dbReference type="Pfam" id="PF08447">
    <property type="entry name" value="PAS_3"/>
    <property type="match status" value="1"/>
</dbReference>
<evidence type="ECO:0000256" key="1">
    <source>
        <dbReference type="ARBA" id="ARBA00023015"/>
    </source>
</evidence>
<dbReference type="CDD" id="cd06170">
    <property type="entry name" value="LuxR_C_like"/>
    <property type="match status" value="1"/>
</dbReference>
<evidence type="ECO:0000313" key="6">
    <source>
        <dbReference type="Proteomes" id="UP000486602"/>
    </source>
</evidence>
<dbReference type="PANTHER" id="PTHR44688:SF16">
    <property type="entry name" value="DNA-BINDING TRANSCRIPTIONAL ACTIVATOR DEVR_DOSR"/>
    <property type="match status" value="1"/>
</dbReference>
<dbReference type="InterPro" id="IPR016032">
    <property type="entry name" value="Sig_transdc_resp-reg_C-effctor"/>
</dbReference>
<keyword evidence="2" id="KW-0238">DNA-binding</keyword>
<name>A0A7K3WQ17_9FLAO</name>